<sequence length="162" mass="18199">MLYELIGIVRPGKIAEVKEIARTAGSIVLNSNGVVRGITNWGVFALPKAMPNRSEDRQHTQGPGRGTEEVADKRAAKYTLGHYFVMRFDASARCQHMLRKTWNKDPRLLRFSVVRLGYKLDEVADVSGHPDEWRNVAGALGKQHEESAILKEAKWGQQGWMA</sequence>
<gene>
    <name evidence="3" type="ORF">EJ06DRAFT_512915</name>
</gene>
<dbReference type="GO" id="GO:0003735">
    <property type="term" value="F:structural constituent of ribosome"/>
    <property type="evidence" value="ECO:0007669"/>
    <property type="project" value="InterPro"/>
</dbReference>
<dbReference type="Gene3D" id="3.30.70.60">
    <property type="match status" value="1"/>
</dbReference>
<dbReference type="Pfam" id="PF01250">
    <property type="entry name" value="Ribosomal_S6"/>
    <property type="match status" value="1"/>
</dbReference>
<evidence type="ECO:0000313" key="3">
    <source>
        <dbReference type="EMBL" id="KAF2398802.1"/>
    </source>
</evidence>
<dbReference type="GO" id="GO:0006412">
    <property type="term" value="P:translation"/>
    <property type="evidence" value="ECO:0007669"/>
    <property type="project" value="InterPro"/>
</dbReference>
<organism evidence="3 4">
    <name type="scientific">Trichodelitschia bisporula</name>
    <dbReference type="NCBI Taxonomy" id="703511"/>
    <lineage>
        <taxon>Eukaryota</taxon>
        <taxon>Fungi</taxon>
        <taxon>Dikarya</taxon>
        <taxon>Ascomycota</taxon>
        <taxon>Pezizomycotina</taxon>
        <taxon>Dothideomycetes</taxon>
        <taxon>Dothideomycetes incertae sedis</taxon>
        <taxon>Phaeotrichales</taxon>
        <taxon>Phaeotrichaceae</taxon>
        <taxon>Trichodelitschia</taxon>
    </lineage>
</organism>
<evidence type="ECO:0000256" key="1">
    <source>
        <dbReference type="ARBA" id="ARBA00009512"/>
    </source>
</evidence>
<dbReference type="AlphaFoldDB" id="A0A6G1HS24"/>
<dbReference type="OrthoDB" id="10259681at2759"/>
<dbReference type="InterPro" id="IPR000529">
    <property type="entry name" value="Ribosomal_bS6"/>
</dbReference>
<dbReference type="InterPro" id="IPR035980">
    <property type="entry name" value="Ribosomal_bS6_sf"/>
</dbReference>
<accession>A0A6G1HS24</accession>
<keyword evidence="4" id="KW-1185">Reference proteome</keyword>
<evidence type="ECO:0000313" key="4">
    <source>
        <dbReference type="Proteomes" id="UP000799640"/>
    </source>
</evidence>
<dbReference type="Proteomes" id="UP000799640">
    <property type="component" value="Unassembled WGS sequence"/>
</dbReference>
<dbReference type="PANTHER" id="PTHR21011">
    <property type="entry name" value="MITOCHONDRIAL 28S RIBOSOMAL PROTEIN S6"/>
    <property type="match status" value="1"/>
</dbReference>
<dbReference type="NCBIfam" id="TIGR00166">
    <property type="entry name" value="S6"/>
    <property type="match status" value="1"/>
</dbReference>
<dbReference type="InterPro" id="IPR014717">
    <property type="entry name" value="Transl_elong_EF1B/ribsomal_bS6"/>
</dbReference>
<name>A0A6G1HS24_9PEZI</name>
<proteinExistence type="inferred from homology"/>
<dbReference type="EMBL" id="ML996699">
    <property type="protein sequence ID" value="KAF2398802.1"/>
    <property type="molecule type" value="Genomic_DNA"/>
</dbReference>
<dbReference type="GO" id="GO:0070181">
    <property type="term" value="F:small ribosomal subunit rRNA binding"/>
    <property type="evidence" value="ECO:0007669"/>
    <property type="project" value="TreeGrafter"/>
</dbReference>
<feature type="region of interest" description="Disordered" evidence="2">
    <location>
        <begin position="51"/>
        <end position="70"/>
    </location>
</feature>
<dbReference type="CDD" id="cd15465">
    <property type="entry name" value="bS6_mito"/>
    <property type="match status" value="1"/>
</dbReference>
<dbReference type="SUPFAM" id="SSF54995">
    <property type="entry name" value="Ribosomal protein S6"/>
    <property type="match status" value="1"/>
</dbReference>
<dbReference type="GO" id="GO:0005763">
    <property type="term" value="C:mitochondrial small ribosomal subunit"/>
    <property type="evidence" value="ECO:0007669"/>
    <property type="project" value="TreeGrafter"/>
</dbReference>
<dbReference type="PANTHER" id="PTHR21011:SF1">
    <property type="entry name" value="SMALL RIBOSOMAL SUBUNIT PROTEIN BS6M"/>
    <property type="match status" value="1"/>
</dbReference>
<evidence type="ECO:0008006" key="5">
    <source>
        <dbReference type="Google" id="ProtNLM"/>
    </source>
</evidence>
<evidence type="ECO:0000256" key="2">
    <source>
        <dbReference type="SAM" id="MobiDB-lite"/>
    </source>
</evidence>
<comment type="similarity">
    <text evidence="1">Belongs to the bacterial ribosomal protein bS6 family.</text>
</comment>
<reference evidence="3" key="1">
    <citation type="journal article" date="2020" name="Stud. Mycol.">
        <title>101 Dothideomycetes genomes: a test case for predicting lifestyles and emergence of pathogens.</title>
        <authorList>
            <person name="Haridas S."/>
            <person name="Albert R."/>
            <person name="Binder M."/>
            <person name="Bloem J."/>
            <person name="Labutti K."/>
            <person name="Salamov A."/>
            <person name="Andreopoulos B."/>
            <person name="Baker S."/>
            <person name="Barry K."/>
            <person name="Bills G."/>
            <person name="Bluhm B."/>
            <person name="Cannon C."/>
            <person name="Castanera R."/>
            <person name="Culley D."/>
            <person name="Daum C."/>
            <person name="Ezra D."/>
            <person name="Gonzalez J."/>
            <person name="Henrissat B."/>
            <person name="Kuo A."/>
            <person name="Liang C."/>
            <person name="Lipzen A."/>
            <person name="Lutzoni F."/>
            <person name="Magnuson J."/>
            <person name="Mondo S."/>
            <person name="Nolan M."/>
            <person name="Ohm R."/>
            <person name="Pangilinan J."/>
            <person name="Park H.-J."/>
            <person name="Ramirez L."/>
            <person name="Alfaro M."/>
            <person name="Sun H."/>
            <person name="Tritt A."/>
            <person name="Yoshinaga Y."/>
            <person name="Zwiers L.-H."/>
            <person name="Turgeon B."/>
            <person name="Goodwin S."/>
            <person name="Spatafora J."/>
            <person name="Crous P."/>
            <person name="Grigoriev I."/>
        </authorList>
    </citation>
    <scope>NUCLEOTIDE SEQUENCE</scope>
    <source>
        <strain evidence="3">CBS 262.69</strain>
    </source>
</reference>
<protein>
    <recommendedName>
        <fullName evidence="5">Ribosomal protein S6</fullName>
    </recommendedName>
</protein>